<dbReference type="Pfam" id="PF06985">
    <property type="entry name" value="HET"/>
    <property type="match status" value="1"/>
</dbReference>
<name>A0A8K0R3K6_9PLEO</name>
<feature type="domain" description="Heterokaryon incompatibility" evidence="1">
    <location>
        <begin position="266"/>
        <end position="420"/>
    </location>
</feature>
<dbReference type="InterPro" id="IPR010730">
    <property type="entry name" value="HET"/>
</dbReference>
<evidence type="ECO:0000313" key="2">
    <source>
        <dbReference type="EMBL" id="KAH7084557.1"/>
    </source>
</evidence>
<dbReference type="PANTHER" id="PTHR33112">
    <property type="entry name" value="DOMAIN PROTEIN, PUTATIVE-RELATED"/>
    <property type="match status" value="1"/>
</dbReference>
<dbReference type="PANTHER" id="PTHR33112:SF10">
    <property type="entry name" value="TOL"/>
    <property type="match status" value="1"/>
</dbReference>
<evidence type="ECO:0000259" key="1">
    <source>
        <dbReference type="Pfam" id="PF06985"/>
    </source>
</evidence>
<reference evidence="2" key="1">
    <citation type="journal article" date="2021" name="Nat. Commun.">
        <title>Genetic determinants of endophytism in the Arabidopsis root mycobiome.</title>
        <authorList>
            <person name="Mesny F."/>
            <person name="Miyauchi S."/>
            <person name="Thiergart T."/>
            <person name="Pickel B."/>
            <person name="Atanasova L."/>
            <person name="Karlsson M."/>
            <person name="Huettel B."/>
            <person name="Barry K.W."/>
            <person name="Haridas S."/>
            <person name="Chen C."/>
            <person name="Bauer D."/>
            <person name="Andreopoulos W."/>
            <person name="Pangilinan J."/>
            <person name="LaButti K."/>
            <person name="Riley R."/>
            <person name="Lipzen A."/>
            <person name="Clum A."/>
            <person name="Drula E."/>
            <person name="Henrissat B."/>
            <person name="Kohler A."/>
            <person name="Grigoriev I.V."/>
            <person name="Martin F.M."/>
            <person name="Hacquard S."/>
        </authorList>
    </citation>
    <scope>NUCLEOTIDE SEQUENCE</scope>
    <source>
        <strain evidence="2">MPI-SDFR-AT-0120</strain>
    </source>
</reference>
<dbReference type="EMBL" id="JAGMVJ010000012">
    <property type="protein sequence ID" value="KAH7084557.1"/>
    <property type="molecule type" value="Genomic_DNA"/>
</dbReference>
<dbReference type="Proteomes" id="UP000813461">
    <property type="component" value="Unassembled WGS sequence"/>
</dbReference>
<dbReference type="AlphaFoldDB" id="A0A8K0R3K6"/>
<comment type="caution">
    <text evidence="2">The sequence shown here is derived from an EMBL/GenBank/DDBJ whole genome shotgun (WGS) entry which is preliminary data.</text>
</comment>
<dbReference type="OrthoDB" id="2958217at2759"/>
<organism evidence="2 3">
    <name type="scientific">Paraphoma chrysanthemicola</name>
    <dbReference type="NCBI Taxonomy" id="798071"/>
    <lineage>
        <taxon>Eukaryota</taxon>
        <taxon>Fungi</taxon>
        <taxon>Dikarya</taxon>
        <taxon>Ascomycota</taxon>
        <taxon>Pezizomycotina</taxon>
        <taxon>Dothideomycetes</taxon>
        <taxon>Pleosporomycetidae</taxon>
        <taxon>Pleosporales</taxon>
        <taxon>Pleosporineae</taxon>
        <taxon>Phaeosphaeriaceae</taxon>
        <taxon>Paraphoma</taxon>
    </lineage>
</organism>
<sequence>MGKQAERRRKNSRKLEKEYKFDQEIVIGLRTPQPPHQHITLVGQDQDFSRLPFTRTARNAHDLNRSQFPISRSLCDICQCIFQTDCDVADLGKPTYAHYESESELQTAKNLGCYICTLLWQEINEQQASLKTNSVNDSDKVLLPRRLCYRLETQDWGNEYLTFGYEDKESTVIGWKQVLKLELLRASDIEPTLSKTPLSSNTEQKACLDVARNWLSQCRSGKHWNCKKVCPDAYQVPTRLVNCGELASGDWPRLCERGDLPHDAEYVTLSHCWGKYPIFSLSTKNIEILKYGLPLDLLPKTFLDAIFVTRELGFKYVWIDSLCIVQDCDEDWRREAEQMGTYYQNAILNIAATSVSDGRMGFFRARDPNFLLPYKVFANWDGPWPYLNTPRKGHYYLCNTIWDNEINGSPLNRRCWVVQERILSPRVLHFGTTQIFWECTSMTANEVFAAGFHASMNVPPAKNSIPVNRERRTPLRNEHFYALWANIVQIYSRGGLTRTSDKLIAISGIAARVQTLLQDVYLAGLWKKSLPRQLLWKVSPGCEITGLPLESRAPSWSWASLDAPVDFFDATRNIERDDHEVLHASLAETQTILSIPTGPMQVAEGYIRLKGPLKRASVSTGHFVTTFRQWVIDSTVVELDFYPDMSETWQGPTKKEGWCSLVQESPGELYVRIGDSLNLYSDVYLMPIRSDEDVVYGTLCLHGLILSPTYRARGEFFRLGKFTAEEASDHKTILGSSRGLDELMYEVFDGLREYTIKIV</sequence>
<proteinExistence type="predicted"/>
<keyword evidence="3" id="KW-1185">Reference proteome</keyword>
<accession>A0A8K0R3K6</accession>
<gene>
    <name evidence="2" type="ORF">FB567DRAFT_604457</name>
</gene>
<evidence type="ECO:0000313" key="3">
    <source>
        <dbReference type="Proteomes" id="UP000813461"/>
    </source>
</evidence>
<protein>
    <submittedName>
        <fullName evidence="2">Heterokaryon incompatibility protein-domain-containing protein</fullName>
    </submittedName>
</protein>